<keyword evidence="5 6" id="KW-0472">Membrane</keyword>
<accession>A0AA95B6D1</accession>
<dbReference type="Pfam" id="PF00528">
    <property type="entry name" value="BPD_transp_1"/>
    <property type="match status" value="1"/>
</dbReference>
<gene>
    <name evidence="8" type="ORF">FZC74_11535</name>
</gene>
<dbReference type="InterPro" id="IPR035906">
    <property type="entry name" value="MetI-like_sf"/>
</dbReference>
<feature type="transmembrane region" description="Helical" evidence="6">
    <location>
        <begin position="81"/>
        <end position="106"/>
    </location>
</feature>
<comment type="caution">
    <text evidence="8">The sequence shown here is derived from an EMBL/GenBank/DDBJ whole genome shotgun (WGS) entry which is preliminary data.</text>
</comment>
<evidence type="ECO:0000256" key="3">
    <source>
        <dbReference type="ARBA" id="ARBA00022692"/>
    </source>
</evidence>
<feature type="transmembrane region" description="Helical" evidence="6">
    <location>
        <begin position="145"/>
        <end position="164"/>
    </location>
</feature>
<dbReference type="GO" id="GO:0055085">
    <property type="term" value="P:transmembrane transport"/>
    <property type="evidence" value="ECO:0007669"/>
    <property type="project" value="InterPro"/>
</dbReference>
<dbReference type="InterPro" id="IPR000515">
    <property type="entry name" value="MetI-like"/>
</dbReference>
<evidence type="ECO:0000259" key="7">
    <source>
        <dbReference type="PROSITE" id="PS50928"/>
    </source>
</evidence>
<evidence type="ECO:0000256" key="5">
    <source>
        <dbReference type="ARBA" id="ARBA00023136"/>
    </source>
</evidence>
<dbReference type="PANTHER" id="PTHR43839">
    <property type="entry name" value="OPPC IN A BINDING PROTEIN-DEPENDENT TRANSPORT SYSTEM"/>
    <property type="match status" value="1"/>
</dbReference>
<keyword evidence="4 6" id="KW-1133">Transmembrane helix</keyword>
<feature type="domain" description="ABC transmembrane type-1" evidence="7">
    <location>
        <begin position="77"/>
        <end position="290"/>
    </location>
</feature>
<evidence type="ECO:0000313" key="8">
    <source>
        <dbReference type="EMBL" id="TYS58436.1"/>
    </source>
</evidence>
<dbReference type="RefSeq" id="WP_148965958.1">
    <property type="nucleotide sequence ID" value="NZ_VTEU01000004.1"/>
</dbReference>
<dbReference type="Gene3D" id="1.10.3720.10">
    <property type="entry name" value="MetI-like"/>
    <property type="match status" value="1"/>
</dbReference>
<evidence type="ECO:0000256" key="4">
    <source>
        <dbReference type="ARBA" id="ARBA00022989"/>
    </source>
</evidence>
<evidence type="ECO:0000256" key="2">
    <source>
        <dbReference type="ARBA" id="ARBA00022448"/>
    </source>
</evidence>
<dbReference type="SUPFAM" id="SSF161098">
    <property type="entry name" value="MetI-like"/>
    <property type="match status" value="1"/>
</dbReference>
<name>A0AA95B6D1_9BACI</name>
<sequence length="302" mass="33270">MRKNTALWTGGFFLFLLILVAAFGSSFSYVKEGLEGKRLIFPEAGGIVSAPFPPSADFPLGSDHEGRNMVSLLVMGAKDTLLLIFLITSIRYVVGVVLGAIASLGGRVISNFLNVWDQIFSSMPVIFFAILAFNLPLLIYAENRFWIVIFSIALVEVGRVGVTIRDQLILVKNKPYVDAARTVGLSNFGIAKNHFLPTLLPTLLPTMLVNFCFDIGRVALIIGQLGIFSIFITMQFVEVPPGGMYDLVNTSFNWPTILGDARKDIYTAVWIPAAAAFAIMYVILTFNILGEGLRRHFSRFGM</sequence>
<evidence type="ECO:0000256" key="1">
    <source>
        <dbReference type="ARBA" id="ARBA00004141"/>
    </source>
</evidence>
<dbReference type="EMBL" id="VTEU01000004">
    <property type="protein sequence ID" value="TYS58436.1"/>
    <property type="molecule type" value="Genomic_DNA"/>
</dbReference>
<dbReference type="PROSITE" id="PS50928">
    <property type="entry name" value="ABC_TM1"/>
    <property type="match status" value="1"/>
</dbReference>
<evidence type="ECO:0000313" key="9">
    <source>
        <dbReference type="Proteomes" id="UP000323393"/>
    </source>
</evidence>
<reference evidence="8 9" key="1">
    <citation type="submission" date="2019-08" db="EMBL/GenBank/DDBJ databases">
        <title>Bacillus genomes from the desert of Cuatro Cienegas, Coahuila.</title>
        <authorList>
            <person name="Olmedo-Alvarez G."/>
        </authorList>
    </citation>
    <scope>NUCLEOTIDE SEQUENCE [LARGE SCALE GENOMIC DNA]</scope>
    <source>
        <strain evidence="8 9">CH88_3T</strain>
    </source>
</reference>
<protein>
    <submittedName>
        <fullName evidence="8">ABC transporter permease subunit</fullName>
    </submittedName>
</protein>
<comment type="similarity">
    <text evidence="6">Belongs to the binding-protein-dependent transport system permease family.</text>
</comment>
<proteinExistence type="inferred from homology"/>
<keyword evidence="2 6" id="KW-0813">Transport</keyword>
<dbReference type="PANTHER" id="PTHR43839:SF3">
    <property type="entry name" value="OLIGOPEPTIDE ABC TRANSPORTER, PERMEASE PROTEIN"/>
    <property type="match status" value="1"/>
</dbReference>
<evidence type="ECO:0000256" key="6">
    <source>
        <dbReference type="RuleBase" id="RU363032"/>
    </source>
</evidence>
<dbReference type="AlphaFoldDB" id="A0AA95B6D1"/>
<keyword evidence="3 6" id="KW-0812">Transmembrane</keyword>
<comment type="subcellular location">
    <subcellularLocation>
        <location evidence="6">Cell membrane</location>
        <topology evidence="6">Multi-pass membrane protein</topology>
    </subcellularLocation>
    <subcellularLocation>
        <location evidence="1">Membrane</location>
        <topology evidence="1">Multi-pass membrane protein</topology>
    </subcellularLocation>
</comment>
<feature type="transmembrane region" description="Helical" evidence="6">
    <location>
        <begin position="218"/>
        <end position="237"/>
    </location>
</feature>
<dbReference type="GO" id="GO:0005886">
    <property type="term" value="C:plasma membrane"/>
    <property type="evidence" value="ECO:0007669"/>
    <property type="project" value="UniProtKB-SubCell"/>
</dbReference>
<feature type="transmembrane region" description="Helical" evidence="6">
    <location>
        <begin position="265"/>
        <end position="289"/>
    </location>
</feature>
<dbReference type="Proteomes" id="UP000323393">
    <property type="component" value="Unassembled WGS sequence"/>
</dbReference>
<organism evidence="8 9">
    <name type="scientific">Sutcliffiella horikoshii</name>
    <dbReference type="NCBI Taxonomy" id="79883"/>
    <lineage>
        <taxon>Bacteria</taxon>
        <taxon>Bacillati</taxon>
        <taxon>Bacillota</taxon>
        <taxon>Bacilli</taxon>
        <taxon>Bacillales</taxon>
        <taxon>Bacillaceae</taxon>
        <taxon>Sutcliffiella</taxon>
    </lineage>
</organism>
<feature type="transmembrane region" description="Helical" evidence="6">
    <location>
        <begin position="118"/>
        <end position="139"/>
    </location>
</feature>